<dbReference type="GO" id="GO:0005634">
    <property type="term" value="C:nucleus"/>
    <property type="evidence" value="ECO:0007669"/>
    <property type="project" value="UniProtKB-SubCell"/>
</dbReference>
<dbReference type="InterPro" id="IPR052385">
    <property type="entry name" value="Obscurin/Obscurin-like_Reg"/>
</dbReference>
<dbReference type="STRING" id="225164.V4AXK7"/>
<dbReference type="CDD" id="cd00096">
    <property type="entry name" value="Ig"/>
    <property type="match status" value="2"/>
</dbReference>
<keyword evidence="9" id="KW-0393">Immunoglobulin domain</keyword>
<evidence type="ECO:0000256" key="2">
    <source>
        <dbReference type="ARBA" id="ARBA00004496"/>
    </source>
</evidence>
<dbReference type="AlphaFoldDB" id="V4AXK7"/>
<dbReference type="FunFam" id="2.60.40.10:FF:000050">
    <property type="entry name" value="Titin isoform B"/>
    <property type="match status" value="5"/>
</dbReference>
<evidence type="ECO:0000256" key="7">
    <source>
        <dbReference type="ARBA" id="ARBA00023157"/>
    </source>
</evidence>
<dbReference type="OMA" id="HEDAVIT"/>
<dbReference type="InterPro" id="IPR013783">
    <property type="entry name" value="Ig-like_fold"/>
</dbReference>
<evidence type="ECO:0000256" key="5">
    <source>
        <dbReference type="ARBA" id="ARBA00022553"/>
    </source>
</evidence>
<keyword evidence="4" id="KW-0963">Cytoplasm</keyword>
<dbReference type="OrthoDB" id="6115582at2759"/>
<protein>
    <recommendedName>
        <fullName evidence="10">Ig-like domain-containing protein</fullName>
    </recommendedName>
</protein>
<feature type="domain" description="Ig-like" evidence="10">
    <location>
        <begin position="377"/>
        <end position="464"/>
    </location>
</feature>
<evidence type="ECO:0000256" key="8">
    <source>
        <dbReference type="ARBA" id="ARBA00023242"/>
    </source>
</evidence>
<feature type="non-terminal residue" evidence="11">
    <location>
        <position position="1"/>
    </location>
</feature>
<accession>V4AXK7</accession>
<gene>
    <name evidence="11" type="ORF">LOTGIDRAFT_141556</name>
</gene>
<dbReference type="KEGG" id="lgi:LOTGIDRAFT_141556"/>
<dbReference type="HOGENOM" id="CLU_013555_0_0_1"/>
<evidence type="ECO:0000256" key="6">
    <source>
        <dbReference type="ARBA" id="ARBA00022737"/>
    </source>
</evidence>
<comment type="similarity">
    <text evidence="3">Belongs to the protein kinase superfamily. CAMK Ser/Thr protein kinase family.</text>
</comment>
<keyword evidence="5" id="KW-0597">Phosphoprotein</keyword>
<feature type="domain" description="Ig-like" evidence="10">
    <location>
        <begin position="648"/>
        <end position="732"/>
    </location>
</feature>
<dbReference type="SMART" id="SM00409">
    <property type="entry name" value="IG"/>
    <property type="match status" value="8"/>
</dbReference>
<dbReference type="FunFam" id="2.60.40.10:FF:000214">
    <property type="entry name" value="titin isoform X1"/>
    <property type="match status" value="1"/>
</dbReference>
<dbReference type="PROSITE" id="PS50835">
    <property type="entry name" value="IG_LIKE"/>
    <property type="match status" value="7"/>
</dbReference>
<dbReference type="Proteomes" id="UP000030746">
    <property type="component" value="Unassembled WGS sequence"/>
</dbReference>
<feature type="domain" description="Ig-like" evidence="10">
    <location>
        <begin position="291"/>
        <end position="361"/>
    </location>
</feature>
<reference evidence="11 12" key="1">
    <citation type="journal article" date="2013" name="Nature">
        <title>Insights into bilaterian evolution from three spiralian genomes.</title>
        <authorList>
            <person name="Simakov O."/>
            <person name="Marletaz F."/>
            <person name="Cho S.J."/>
            <person name="Edsinger-Gonzales E."/>
            <person name="Havlak P."/>
            <person name="Hellsten U."/>
            <person name="Kuo D.H."/>
            <person name="Larsson T."/>
            <person name="Lv J."/>
            <person name="Arendt D."/>
            <person name="Savage R."/>
            <person name="Osoegawa K."/>
            <person name="de Jong P."/>
            <person name="Grimwood J."/>
            <person name="Chapman J.A."/>
            <person name="Shapiro H."/>
            <person name="Aerts A."/>
            <person name="Otillar R.P."/>
            <person name="Terry A.Y."/>
            <person name="Boore J.L."/>
            <person name="Grigoriev I.V."/>
            <person name="Lindberg D.R."/>
            <person name="Seaver E.C."/>
            <person name="Weisblat D.A."/>
            <person name="Putnam N.H."/>
            <person name="Rokhsar D.S."/>
        </authorList>
    </citation>
    <scope>NUCLEOTIDE SEQUENCE [LARGE SCALE GENOMIC DNA]</scope>
</reference>
<evidence type="ECO:0000313" key="11">
    <source>
        <dbReference type="EMBL" id="ESO99765.1"/>
    </source>
</evidence>
<organism evidence="11 12">
    <name type="scientific">Lottia gigantea</name>
    <name type="common">Giant owl limpet</name>
    <dbReference type="NCBI Taxonomy" id="225164"/>
    <lineage>
        <taxon>Eukaryota</taxon>
        <taxon>Metazoa</taxon>
        <taxon>Spiralia</taxon>
        <taxon>Lophotrochozoa</taxon>
        <taxon>Mollusca</taxon>
        <taxon>Gastropoda</taxon>
        <taxon>Patellogastropoda</taxon>
        <taxon>Lottioidea</taxon>
        <taxon>Lottiidae</taxon>
        <taxon>Lottia</taxon>
    </lineage>
</organism>
<sequence>DSGKIVAKVGKKSSKAKLTVNALPADFTSPLNDVTVKEKTNAEFECELSKDLSNVKWYKNGKLLKEGKNVKFVKDGKKHKLILSDVEVEDEGPISIKVGDKETTANLFVQEASPVFIRPLKDVSVKEGEDAEFLCQLNKAGATVKWCLDGQEVVEDKRFIISVDNKEHKLIVKNALLPDSGEISARVEDKQTAAQLTVQEIPIKLHLTLKRFTTSIETQAVFTCNVSKSNMRVSWFKDEEELKASRKYEMTDYGSVHKLILHQLSAPDYGDYVVVIGSKRMSGMNTLQELPLEITVPLKETEATEGDAVTLVCEVNKPNIEAQWFKDKAPLQSTDELLLRVDGTKHSLILPSAALSDEAEYCIVIKDKSSKAVLFVEEIATYFVKGLSDKTIKESENLSLDVTLSRPETHVTWRHNEVDLEPSEKYEFKIKDVERELIVFNVDLKDEGAYSCLAGEVSTTAVITIEETEAGFKSGLTATEGVEGEDVEFQCELSKENVKVRWLKNRKPLLPSERIKMVCDKYRYVLRIQETIPEDEGEYTVVLPSDKESSAYLKILPLAPVFVRHLEDIWAKETDSAEFECQMTKKDVAVQWLKNDKPITESDQLEAVTEDFSQYLYFTDLELSDEGEYKCMVGPEMTHAKLHVESIPTVFTKPLKDHDISEQEAVTFECHLNKPNRKVTWKKDGKEISFSDRIKFSSERLVHTLALNDAVLEDDAEYSCSCDDAVTKAKLTVDGKR</sequence>
<dbReference type="InterPro" id="IPR007110">
    <property type="entry name" value="Ig-like_dom"/>
</dbReference>
<dbReference type="InterPro" id="IPR003598">
    <property type="entry name" value="Ig_sub2"/>
</dbReference>
<dbReference type="PANTHER" id="PTHR35971:SF5">
    <property type="entry name" value="OBSCURIN LIKE CYTOSKELETAL ADAPTOR 1"/>
    <property type="match status" value="1"/>
</dbReference>
<dbReference type="PANTHER" id="PTHR35971">
    <property type="entry name" value="SI:DKEY-31G6.6"/>
    <property type="match status" value="1"/>
</dbReference>
<evidence type="ECO:0000256" key="1">
    <source>
        <dbReference type="ARBA" id="ARBA00004123"/>
    </source>
</evidence>
<evidence type="ECO:0000256" key="4">
    <source>
        <dbReference type="ARBA" id="ARBA00022490"/>
    </source>
</evidence>
<proteinExistence type="inferred from homology"/>
<dbReference type="Pfam" id="PF07679">
    <property type="entry name" value="I-set"/>
    <property type="match status" value="8"/>
</dbReference>
<comment type="subcellular location">
    <subcellularLocation>
        <location evidence="2">Cytoplasm</location>
    </subcellularLocation>
    <subcellularLocation>
        <location evidence="1">Nucleus</location>
    </subcellularLocation>
</comment>
<evidence type="ECO:0000256" key="9">
    <source>
        <dbReference type="ARBA" id="ARBA00023319"/>
    </source>
</evidence>
<dbReference type="CTD" id="20234453"/>
<dbReference type="InterPro" id="IPR003599">
    <property type="entry name" value="Ig_sub"/>
</dbReference>
<dbReference type="RefSeq" id="XP_009049553.1">
    <property type="nucleotide sequence ID" value="XM_009051305.1"/>
</dbReference>
<feature type="domain" description="Ig-like" evidence="10">
    <location>
        <begin position="483"/>
        <end position="540"/>
    </location>
</feature>
<dbReference type="SUPFAM" id="SSF48726">
    <property type="entry name" value="Immunoglobulin"/>
    <property type="match status" value="8"/>
</dbReference>
<dbReference type="Gene3D" id="2.60.40.10">
    <property type="entry name" value="Immunoglobulins"/>
    <property type="match status" value="8"/>
</dbReference>
<keyword evidence="12" id="KW-1185">Reference proteome</keyword>
<name>V4AXK7_LOTGI</name>
<dbReference type="InterPro" id="IPR036179">
    <property type="entry name" value="Ig-like_dom_sf"/>
</dbReference>
<evidence type="ECO:0000313" key="12">
    <source>
        <dbReference type="Proteomes" id="UP000030746"/>
    </source>
</evidence>
<dbReference type="InterPro" id="IPR013098">
    <property type="entry name" value="Ig_I-set"/>
</dbReference>
<feature type="domain" description="Ig-like" evidence="10">
    <location>
        <begin position="24"/>
        <end position="108"/>
    </location>
</feature>
<dbReference type="GeneID" id="20234453"/>
<feature type="domain" description="Ig-like" evidence="10">
    <location>
        <begin position="114"/>
        <end position="234"/>
    </location>
</feature>
<keyword evidence="7" id="KW-1015">Disulfide bond</keyword>
<keyword evidence="8" id="KW-0539">Nucleus</keyword>
<feature type="domain" description="Ig-like" evidence="10">
    <location>
        <begin position="560"/>
        <end position="633"/>
    </location>
</feature>
<dbReference type="GO" id="GO:0005737">
    <property type="term" value="C:cytoplasm"/>
    <property type="evidence" value="ECO:0007669"/>
    <property type="project" value="UniProtKB-SubCell"/>
</dbReference>
<evidence type="ECO:0000256" key="3">
    <source>
        <dbReference type="ARBA" id="ARBA00006692"/>
    </source>
</evidence>
<dbReference type="EMBL" id="KB200919">
    <property type="protein sequence ID" value="ESO99765.1"/>
    <property type="molecule type" value="Genomic_DNA"/>
</dbReference>
<dbReference type="SMART" id="SM00408">
    <property type="entry name" value="IGc2"/>
    <property type="match status" value="7"/>
</dbReference>
<keyword evidence="6" id="KW-0677">Repeat</keyword>
<evidence type="ECO:0000259" key="10">
    <source>
        <dbReference type="PROSITE" id="PS50835"/>
    </source>
</evidence>